<dbReference type="RefSeq" id="WP_195876248.1">
    <property type="nucleotide sequence ID" value="NZ_JADOEL010000015.1"/>
</dbReference>
<name>A0ABS0EWB4_9BURK</name>
<organism evidence="3 4">
    <name type="scientific">Herminiimonas contaminans</name>
    <dbReference type="NCBI Taxonomy" id="1111140"/>
    <lineage>
        <taxon>Bacteria</taxon>
        <taxon>Pseudomonadati</taxon>
        <taxon>Pseudomonadota</taxon>
        <taxon>Betaproteobacteria</taxon>
        <taxon>Burkholderiales</taxon>
        <taxon>Oxalobacteraceae</taxon>
        <taxon>Herminiimonas</taxon>
    </lineage>
</organism>
<dbReference type="PROSITE" id="PS50995">
    <property type="entry name" value="HTH_MARR_2"/>
    <property type="match status" value="1"/>
</dbReference>
<evidence type="ECO:0000313" key="3">
    <source>
        <dbReference type="EMBL" id="MBF8179136.1"/>
    </source>
</evidence>
<evidence type="ECO:0000256" key="1">
    <source>
        <dbReference type="SAM" id="MobiDB-lite"/>
    </source>
</evidence>
<dbReference type="EMBL" id="JADOEL010000015">
    <property type="protein sequence ID" value="MBF8179136.1"/>
    <property type="molecule type" value="Genomic_DNA"/>
</dbReference>
<dbReference type="InterPro" id="IPR036390">
    <property type="entry name" value="WH_DNA-bd_sf"/>
</dbReference>
<protein>
    <submittedName>
        <fullName evidence="3">Winged helix-turn-helix transcriptional regulator</fullName>
    </submittedName>
</protein>
<keyword evidence="4" id="KW-1185">Reference proteome</keyword>
<comment type="caution">
    <text evidence="3">The sequence shown here is derived from an EMBL/GenBank/DDBJ whole genome shotgun (WGS) entry which is preliminary data.</text>
</comment>
<dbReference type="PRINTS" id="PR00598">
    <property type="entry name" value="HTHMARR"/>
</dbReference>
<dbReference type="InterPro" id="IPR039422">
    <property type="entry name" value="MarR/SlyA-like"/>
</dbReference>
<dbReference type="Pfam" id="PF12802">
    <property type="entry name" value="MarR_2"/>
    <property type="match status" value="1"/>
</dbReference>
<feature type="domain" description="HTH marR-type" evidence="2">
    <location>
        <begin position="5"/>
        <end position="138"/>
    </location>
</feature>
<proteinExistence type="predicted"/>
<accession>A0ABS0EWB4</accession>
<feature type="region of interest" description="Disordered" evidence="1">
    <location>
        <begin position="170"/>
        <end position="193"/>
    </location>
</feature>
<dbReference type="InterPro" id="IPR036388">
    <property type="entry name" value="WH-like_DNA-bd_sf"/>
</dbReference>
<evidence type="ECO:0000313" key="4">
    <source>
        <dbReference type="Proteomes" id="UP000657372"/>
    </source>
</evidence>
<evidence type="ECO:0000259" key="2">
    <source>
        <dbReference type="PROSITE" id="PS50995"/>
    </source>
</evidence>
<dbReference type="Proteomes" id="UP000657372">
    <property type="component" value="Unassembled WGS sequence"/>
</dbReference>
<dbReference type="SUPFAM" id="SSF46785">
    <property type="entry name" value="Winged helix' DNA-binding domain"/>
    <property type="match status" value="1"/>
</dbReference>
<dbReference type="Gene3D" id="1.10.10.10">
    <property type="entry name" value="Winged helix-like DNA-binding domain superfamily/Winged helix DNA-binding domain"/>
    <property type="match status" value="1"/>
</dbReference>
<reference evidence="3 4" key="1">
    <citation type="submission" date="2020-11" db="EMBL/GenBank/DDBJ databases">
        <title>WGS of Herminiimonas contaminans strain Marseille-Q4544 isolated from planarians Schmidtea mediterranea.</title>
        <authorList>
            <person name="Kangale L."/>
        </authorList>
    </citation>
    <scope>NUCLEOTIDE SEQUENCE [LARGE SCALE GENOMIC DNA]</scope>
    <source>
        <strain evidence="3 4">Marseille-Q4544</strain>
    </source>
</reference>
<dbReference type="PANTHER" id="PTHR33164:SF57">
    <property type="entry name" value="MARR-FAMILY TRANSCRIPTIONAL REGULATOR"/>
    <property type="match status" value="1"/>
</dbReference>
<gene>
    <name evidence="3" type="ORF">IXC47_15740</name>
</gene>
<dbReference type="PANTHER" id="PTHR33164">
    <property type="entry name" value="TRANSCRIPTIONAL REGULATOR, MARR FAMILY"/>
    <property type="match status" value="1"/>
</dbReference>
<dbReference type="SMART" id="SM00347">
    <property type="entry name" value="HTH_MARR"/>
    <property type="match status" value="1"/>
</dbReference>
<sequence>MNDNHTRLANLLGALATGISDRIRVAAAEQTNLGGEAAAALVVIGHKAGLSIDQLGRVLKLSHPGTVRVVDRLVSAGLAERKSALIDRRALALHLTPAGETERAAVLEGRRAAICAVLGHIAPSDYPVLEQLVEKMLASLPCDATSALSVCRFCDQHACSACPMDQFDASGPQAKSGSLARPASAISKEQNPT</sequence>
<dbReference type="InterPro" id="IPR000835">
    <property type="entry name" value="HTH_MarR-typ"/>
</dbReference>